<name>A0A097ES92_9LEPT</name>
<accession>A0A097ES92</accession>
<gene>
    <name evidence="1" type="ORF">LSS_20730</name>
</gene>
<proteinExistence type="predicted"/>
<evidence type="ECO:0000313" key="2">
    <source>
        <dbReference type="Proteomes" id="UP000035800"/>
    </source>
</evidence>
<sequence length="29" mass="3234">MFTVPMDIKAGLKKRKLSIKTRNNAEVSG</sequence>
<organism evidence="1 2">
    <name type="scientific">Leptospira santarosai serovar Shermani str. LT 821</name>
    <dbReference type="NCBI Taxonomy" id="758847"/>
    <lineage>
        <taxon>Bacteria</taxon>
        <taxon>Pseudomonadati</taxon>
        <taxon>Spirochaetota</taxon>
        <taxon>Spirochaetia</taxon>
        <taxon>Leptospirales</taxon>
        <taxon>Leptospiraceae</taxon>
        <taxon>Leptospira</taxon>
    </lineage>
</organism>
<reference evidence="1 2" key="2">
    <citation type="journal article" date="2014" name="Emerg. Microbes Infect.">
        <title>Potential impact on kidney infection: a whole-genome analysis of Leptospira santarosai serovar Shermani.</title>
        <authorList>
            <person name="Chou L.F."/>
            <person name="Chen T.W."/>
            <person name="Ko Y.C."/>
            <person name="Pan M.J."/>
            <person name="Tian Y.C."/>
            <person name="Chiu C.H."/>
            <person name="Tang P."/>
            <person name="Hung C.C."/>
            <person name="Yang C.W."/>
        </authorList>
    </citation>
    <scope>NUCLEOTIDE SEQUENCE</scope>
    <source>
        <strain evidence="1 2">LT 821</strain>
    </source>
</reference>
<dbReference type="AlphaFoldDB" id="A0A097ES92"/>
<dbReference type="KEGG" id="lst:LSS_20730"/>
<protein>
    <submittedName>
        <fullName evidence="1">Uncharacterized protein</fullName>
    </submittedName>
</protein>
<dbReference type="STRING" id="758847.LSS_20730"/>
<dbReference type="EMBL" id="CP006694">
    <property type="protein sequence ID" value="AIT10796.1"/>
    <property type="molecule type" value="Genomic_DNA"/>
</dbReference>
<dbReference type="Proteomes" id="UP000035800">
    <property type="component" value="Chromosome I"/>
</dbReference>
<reference evidence="1 2" key="1">
    <citation type="journal article" date="2012" name="Gene">
        <title>Sequence of Leptospira santarosai serovar Shermani genome and prediction of virulence-associated genes.</title>
        <authorList>
            <person name="Chou L.F."/>
            <person name="Chen Y.T."/>
            <person name="Lu C.W."/>
            <person name="Ko Y.C."/>
            <person name="Tang C.Y."/>
            <person name="Pan M.J."/>
            <person name="Tian Y.C."/>
            <person name="Chiu C.H."/>
            <person name="Hung C.C."/>
            <person name="Yang C.W."/>
        </authorList>
    </citation>
    <scope>NUCLEOTIDE SEQUENCE [LARGE SCALE GENOMIC DNA]</scope>
    <source>
        <strain evidence="1">LT 821</strain>
    </source>
</reference>
<evidence type="ECO:0000313" key="1">
    <source>
        <dbReference type="EMBL" id="AIT10796.1"/>
    </source>
</evidence>